<comment type="subcellular location">
    <subcellularLocation>
        <location evidence="1">Membrane</location>
        <topology evidence="1">Multi-pass membrane protein</topology>
    </subcellularLocation>
</comment>
<feature type="transmembrane region" description="Helical" evidence="7">
    <location>
        <begin position="588"/>
        <end position="612"/>
    </location>
</feature>
<feature type="transmembrane region" description="Helical" evidence="7">
    <location>
        <begin position="624"/>
        <end position="653"/>
    </location>
</feature>
<dbReference type="InterPro" id="IPR004240">
    <property type="entry name" value="EMP70"/>
</dbReference>
<dbReference type="GO" id="GO:0005737">
    <property type="term" value="C:cytoplasm"/>
    <property type="evidence" value="ECO:0007669"/>
    <property type="project" value="UniProtKB-ARBA"/>
</dbReference>
<keyword evidence="3 7" id="KW-0812">Transmembrane</keyword>
<evidence type="ECO:0000256" key="6">
    <source>
        <dbReference type="ARBA" id="ARBA00023136"/>
    </source>
</evidence>
<dbReference type="PANTHER" id="PTHR10766">
    <property type="entry name" value="TRANSMEMBRANE 9 SUPERFAMILY PROTEIN"/>
    <property type="match status" value="1"/>
</dbReference>
<dbReference type="AlphaFoldDB" id="A0A9W8E498"/>
<organism evidence="8 9">
    <name type="scientific">Dispira parvispora</name>
    <dbReference type="NCBI Taxonomy" id="1520584"/>
    <lineage>
        <taxon>Eukaryota</taxon>
        <taxon>Fungi</taxon>
        <taxon>Fungi incertae sedis</taxon>
        <taxon>Zoopagomycota</taxon>
        <taxon>Kickxellomycotina</taxon>
        <taxon>Dimargaritomycetes</taxon>
        <taxon>Dimargaritales</taxon>
        <taxon>Dimargaritaceae</taxon>
        <taxon>Dispira</taxon>
    </lineage>
</organism>
<evidence type="ECO:0000256" key="5">
    <source>
        <dbReference type="ARBA" id="ARBA00022989"/>
    </source>
</evidence>
<feature type="transmembrane region" description="Helical" evidence="7">
    <location>
        <begin position="555"/>
        <end position="581"/>
    </location>
</feature>
<comment type="caution">
    <text evidence="8">The sequence shown here is derived from an EMBL/GenBank/DDBJ whole genome shotgun (WGS) entry which is preliminary data.</text>
</comment>
<keyword evidence="4" id="KW-0732">Signal</keyword>
<reference evidence="8" key="1">
    <citation type="submission" date="2022-07" db="EMBL/GenBank/DDBJ databases">
        <title>Phylogenomic reconstructions and comparative analyses of Kickxellomycotina fungi.</title>
        <authorList>
            <person name="Reynolds N.K."/>
            <person name="Stajich J.E."/>
            <person name="Barry K."/>
            <person name="Grigoriev I.V."/>
            <person name="Crous P."/>
            <person name="Smith M.E."/>
        </authorList>
    </citation>
    <scope>NUCLEOTIDE SEQUENCE</scope>
    <source>
        <strain evidence="8">RSA 1196</strain>
    </source>
</reference>
<evidence type="ECO:0000256" key="4">
    <source>
        <dbReference type="ARBA" id="ARBA00022729"/>
    </source>
</evidence>
<keyword evidence="6 7" id="KW-0472">Membrane</keyword>
<feature type="transmembrane region" description="Helical" evidence="7">
    <location>
        <begin position="301"/>
        <end position="326"/>
    </location>
</feature>
<dbReference type="OrthoDB" id="1666796at2759"/>
<proteinExistence type="inferred from homology"/>
<dbReference type="GO" id="GO:0016020">
    <property type="term" value="C:membrane"/>
    <property type="evidence" value="ECO:0007669"/>
    <property type="project" value="UniProtKB-SubCell"/>
</dbReference>
<name>A0A9W8E498_9FUNG</name>
<keyword evidence="5 7" id="KW-1133">Transmembrane helix</keyword>
<evidence type="ECO:0000256" key="3">
    <source>
        <dbReference type="ARBA" id="ARBA00022692"/>
    </source>
</evidence>
<dbReference type="Pfam" id="PF02990">
    <property type="entry name" value="EMP70"/>
    <property type="match status" value="1"/>
</dbReference>
<comment type="similarity">
    <text evidence="2 7">Belongs to the nonaspanin (TM9SF) (TC 9.A.2) family.</text>
</comment>
<feature type="transmembrane region" description="Helical" evidence="7">
    <location>
        <begin position="375"/>
        <end position="393"/>
    </location>
</feature>
<feature type="transmembrane region" description="Helical" evidence="7">
    <location>
        <begin position="399"/>
        <end position="422"/>
    </location>
</feature>
<dbReference type="PANTHER" id="PTHR10766:SF111">
    <property type="entry name" value="TRANSMEMBRANE 9 SUPERFAMILY MEMBER 2"/>
    <property type="match status" value="1"/>
</dbReference>
<accession>A0A9W8E498</accession>
<evidence type="ECO:0000313" key="8">
    <source>
        <dbReference type="EMBL" id="KAJ1967142.1"/>
    </source>
</evidence>
<protein>
    <recommendedName>
        <fullName evidence="7">Transmembrane 9 superfamily member</fullName>
    </recommendedName>
</protein>
<dbReference type="EMBL" id="JANBPY010000387">
    <property type="protein sequence ID" value="KAJ1967142.1"/>
    <property type="molecule type" value="Genomic_DNA"/>
</dbReference>
<feature type="transmembrane region" description="Helical" evidence="7">
    <location>
        <begin position="434"/>
        <end position="457"/>
    </location>
</feature>
<feature type="transmembrane region" description="Helical" evidence="7">
    <location>
        <begin position="524"/>
        <end position="543"/>
    </location>
</feature>
<dbReference type="Proteomes" id="UP001150925">
    <property type="component" value="Unassembled WGS sequence"/>
</dbReference>
<evidence type="ECO:0000256" key="7">
    <source>
        <dbReference type="RuleBase" id="RU363079"/>
    </source>
</evidence>
<evidence type="ECO:0000256" key="1">
    <source>
        <dbReference type="ARBA" id="ARBA00004141"/>
    </source>
</evidence>
<evidence type="ECO:0000256" key="2">
    <source>
        <dbReference type="ARBA" id="ARBA00005227"/>
    </source>
</evidence>
<feature type="transmembrane region" description="Helical" evidence="7">
    <location>
        <begin position="469"/>
        <end position="493"/>
    </location>
</feature>
<keyword evidence="9" id="KW-1185">Reference proteome</keyword>
<gene>
    <name evidence="8" type="primary">TMN2</name>
    <name evidence="8" type="ORF">IWQ62_002038</name>
</gene>
<dbReference type="GO" id="GO:0072657">
    <property type="term" value="P:protein localization to membrane"/>
    <property type="evidence" value="ECO:0007669"/>
    <property type="project" value="TreeGrafter"/>
</dbReference>
<dbReference type="GO" id="GO:0007034">
    <property type="term" value="P:vacuolar transport"/>
    <property type="evidence" value="ECO:0007669"/>
    <property type="project" value="TreeGrafter"/>
</dbReference>
<sequence>MTLGRSGTPSVPFSRTPPCLQMSVQYLVTLCLLVLWTYVPHSQGFYLPGVAPNDYWKGSTVELDINHLTAHAVHGSNKLKSIIAYDYYNPQFHFCQPAGEAPKAKSESLGAILFGDRIFNSPFELKYGENMGCRVLCRKVIPGKDAEFINKRIRENYVLNWLIDGLPATRDVHRFDEPASTESGKKVPAKDNMPPVVGIELGAVVDSRDVYFHNHYDIQVYVHPVDSSRGRIVGVVVIPYSKRTPQDATESTCNATDPLVLSESGDTVVDFTYSVTWKNSDITWGTRWDAYLLVADPQIHWFSLINSIVVVMMLTGMIAMVLVRALRKDIARYNSMDAEEDLQEDFGWKLVHGDVFRPPGHSRILSVLVGNGCQLFYMAVITLVFASLGFLSPSNRGSLTTMLICFYILFSSAAGYNSARVYRMLGGTQIKRTVLLSACLIPGFLFTAMFGLNFFLISSHSSGAVPAGTMLAIIGLWFLVSVPLTFVGAYIGLRKAKMEAPVRTNQIPRQIPEGSFFLKPIPSVLVCGFLPFAAIFSELYFIMNSIWFQKYYYMFGFLFLVFLVLILTCAEVTVLVCYIHLSAEDYRWWWPAFFNGGAVGFYVFLYSLLYYATRFKVTTLVSTVLYFGWSFIISVLFFIMTGAIGFYACLFFIRKIYSSIKID</sequence>
<evidence type="ECO:0000313" key="9">
    <source>
        <dbReference type="Proteomes" id="UP001150925"/>
    </source>
</evidence>